<proteinExistence type="inferred from homology"/>
<dbReference type="GO" id="GO:0046933">
    <property type="term" value="F:proton-transporting ATP synthase activity, rotational mechanism"/>
    <property type="evidence" value="ECO:0007669"/>
    <property type="project" value="UniProtKB-UniRule"/>
</dbReference>
<dbReference type="NCBIfam" id="NF004403">
    <property type="entry name" value="PRK05758.2-4"/>
    <property type="match status" value="1"/>
</dbReference>
<dbReference type="Proteomes" id="UP000217065">
    <property type="component" value="Unassembled WGS sequence"/>
</dbReference>
<evidence type="ECO:0000256" key="3">
    <source>
        <dbReference type="ARBA" id="ARBA00022781"/>
    </source>
</evidence>
<dbReference type="Pfam" id="PF00213">
    <property type="entry name" value="OSCP"/>
    <property type="match status" value="1"/>
</dbReference>
<evidence type="ECO:0000256" key="7">
    <source>
        <dbReference type="ARBA" id="ARBA00023310"/>
    </source>
</evidence>
<dbReference type="AlphaFoldDB" id="A0A264W2C5"/>
<keyword evidence="8" id="KW-1003">Cell membrane</keyword>
<dbReference type="InterPro" id="IPR000711">
    <property type="entry name" value="ATPase_OSCP/dsu"/>
</dbReference>
<keyword evidence="4 8" id="KW-0406">Ion transport</keyword>
<dbReference type="Gene3D" id="1.10.520.20">
    <property type="entry name" value="N-terminal domain of the delta subunit of the F1F0-ATP synthase"/>
    <property type="match status" value="1"/>
</dbReference>
<comment type="function">
    <text evidence="8">This protein is part of the stalk that links CF(0) to CF(1). It either transmits conformational changes from CF(0) to CF(1) or is implicated in proton conduction.</text>
</comment>
<evidence type="ECO:0000256" key="6">
    <source>
        <dbReference type="ARBA" id="ARBA00023196"/>
    </source>
</evidence>
<dbReference type="EMBL" id="NOKQ01000220">
    <property type="protein sequence ID" value="OZS77709.1"/>
    <property type="molecule type" value="Genomic_DNA"/>
</dbReference>
<reference evidence="9 10" key="1">
    <citation type="submission" date="2017-07" db="EMBL/GenBank/DDBJ databases">
        <title>Tetzosporium hominis gen.nov. sp.nov.</title>
        <authorList>
            <person name="Tetz G."/>
            <person name="Tetz V."/>
        </authorList>
    </citation>
    <scope>NUCLEOTIDE SEQUENCE [LARGE SCALE GENOMIC DNA]</scope>
    <source>
        <strain evidence="9 10">VT-49</strain>
    </source>
</reference>
<evidence type="ECO:0000313" key="9">
    <source>
        <dbReference type="EMBL" id="OZS77709.1"/>
    </source>
</evidence>
<dbReference type="RefSeq" id="WP_094943635.1">
    <property type="nucleotide sequence ID" value="NZ_NOKQ01000220.1"/>
</dbReference>
<dbReference type="InterPro" id="IPR026015">
    <property type="entry name" value="ATP_synth_OSCP/delta_N_sf"/>
</dbReference>
<dbReference type="InterPro" id="IPR020781">
    <property type="entry name" value="ATPase_OSCP/d_CS"/>
</dbReference>
<dbReference type="OrthoDB" id="9802471at2"/>
<keyword evidence="2 8" id="KW-0813">Transport</keyword>
<gene>
    <name evidence="8" type="primary">atpH</name>
    <name evidence="9" type="ORF">CF394_10895</name>
</gene>
<name>A0A264W2C5_9BACL</name>
<dbReference type="PROSITE" id="PS00389">
    <property type="entry name" value="ATPASE_DELTA"/>
    <property type="match status" value="1"/>
</dbReference>
<keyword evidence="6 8" id="KW-0139">CF(1)</keyword>
<comment type="function">
    <text evidence="8">F(1)F(0) ATP synthase produces ATP from ADP in the presence of a proton or sodium gradient. F-type ATPases consist of two structural domains, F(1) containing the extramembraneous catalytic core and F(0) containing the membrane proton channel, linked together by a central stalk and a peripheral stalk. During catalysis, ATP synthesis in the catalytic domain of F(1) is coupled via a rotary mechanism of the central stalk subunits to proton translocation.</text>
</comment>
<dbReference type="SUPFAM" id="SSF47928">
    <property type="entry name" value="N-terminal domain of the delta subunit of the F1F0-ATP synthase"/>
    <property type="match status" value="1"/>
</dbReference>
<dbReference type="GO" id="GO:0005886">
    <property type="term" value="C:plasma membrane"/>
    <property type="evidence" value="ECO:0007669"/>
    <property type="project" value="UniProtKB-SubCell"/>
</dbReference>
<comment type="similarity">
    <text evidence="8">Belongs to the ATPase delta chain family.</text>
</comment>
<sequence length="178" mass="19562">MSKSAVAKRYAIALFELARENDTLTTTRDDLTEIKAAWKQDADVQALFASPKLSLDKKKELIRTVFGSASPAVVNTIQLLVEKKRLHELPAIVDEFSALSNNAQGIAEATVYSTRALTDEERAHISSAFAQEVGKGSLNIHNEVDPSLIGGLRIQIGNRIYDNTLSSKLDRLKRNLIG</sequence>
<organism evidence="9 10">
    <name type="scientific">Tetzosporium hominis</name>
    <dbReference type="NCBI Taxonomy" id="2020506"/>
    <lineage>
        <taxon>Bacteria</taxon>
        <taxon>Bacillati</taxon>
        <taxon>Bacillota</taxon>
        <taxon>Bacilli</taxon>
        <taxon>Bacillales</taxon>
        <taxon>Caryophanaceae</taxon>
        <taxon>Tetzosporium</taxon>
    </lineage>
</organism>
<evidence type="ECO:0000256" key="2">
    <source>
        <dbReference type="ARBA" id="ARBA00022448"/>
    </source>
</evidence>
<dbReference type="PRINTS" id="PR00125">
    <property type="entry name" value="ATPASEDELTA"/>
</dbReference>
<keyword evidence="7 8" id="KW-0066">ATP synthesis</keyword>
<evidence type="ECO:0000256" key="4">
    <source>
        <dbReference type="ARBA" id="ARBA00023065"/>
    </source>
</evidence>
<dbReference type="NCBIfam" id="TIGR01145">
    <property type="entry name" value="ATP_synt_delta"/>
    <property type="match status" value="1"/>
</dbReference>
<evidence type="ECO:0000256" key="8">
    <source>
        <dbReference type="HAMAP-Rule" id="MF_01416"/>
    </source>
</evidence>
<comment type="subcellular location">
    <subcellularLocation>
        <location evidence="8">Cell membrane</location>
        <topology evidence="8">Peripheral membrane protein</topology>
    </subcellularLocation>
    <subcellularLocation>
        <location evidence="1">Membrane</location>
    </subcellularLocation>
</comment>
<protein>
    <recommendedName>
        <fullName evidence="8">ATP synthase subunit delta</fullName>
    </recommendedName>
    <alternativeName>
        <fullName evidence="8">ATP synthase F(1) sector subunit delta</fullName>
    </alternativeName>
    <alternativeName>
        <fullName evidence="8">F-type ATPase subunit delta</fullName>
        <shortName evidence="8">F-ATPase subunit delta</shortName>
    </alternativeName>
</protein>
<evidence type="ECO:0000313" key="10">
    <source>
        <dbReference type="Proteomes" id="UP000217065"/>
    </source>
</evidence>
<evidence type="ECO:0000256" key="1">
    <source>
        <dbReference type="ARBA" id="ARBA00004370"/>
    </source>
</evidence>
<keyword evidence="3 8" id="KW-0375">Hydrogen ion transport</keyword>
<dbReference type="PANTHER" id="PTHR11910">
    <property type="entry name" value="ATP SYNTHASE DELTA CHAIN"/>
    <property type="match status" value="1"/>
</dbReference>
<comment type="caution">
    <text evidence="9">The sequence shown here is derived from an EMBL/GenBank/DDBJ whole genome shotgun (WGS) entry which is preliminary data.</text>
</comment>
<dbReference type="HAMAP" id="MF_01416">
    <property type="entry name" value="ATP_synth_delta_bact"/>
    <property type="match status" value="1"/>
</dbReference>
<keyword evidence="5 8" id="KW-0472">Membrane</keyword>
<evidence type="ECO:0000256" key="5">
    <source>
        <dbReference type="ARBA" id="ARBA00023136"/>
    </source>
</evidence>
<dbReference type="GO" id="GO:0045259">
    <property type="term" value="C:proton-transporting ATP synthase complex"/>
    <property type="evidence" value="ECO:0007669"/>
    <property type="project" value="UniProtKB-KW"/>
</dbReference>
<keyword evidence="10" id="KW-1185">Reference proteome</keyword>
<accession>A0A264W2C5</accession>